<dbReference type="Pfam" id="PF00881">
    <property type="entry name" value="Nitroreductase"/>
    <property type="match status" value="2"/>
</dbReference>
<dbReference type="InterPro" id="IPR029479">
    <property type="entry name" value="Nitroreductase"/>
</dbReference>
<evidence type="ECO:0000256" key="3">
    <source>
        <dbReference type="ARBA" id="ARBA00022630"/>
    </source>
</evidence>
<dbReference type="OrthoDB" id="9798230at2"/>
<keyword evidence="8" id="KW-1185">Reference proteome</keyword>
<dbReference type="CDD" id="cd02150">
    <property type="entry name" value="nitroreductase"/>
    <property type="match status" value="1"/>
</dbReference>
<dbReference type="EMBL" id="FNBX01000006">
    <property type="protein sequence ID" value="SDF48721.1"/>
    <property type="molecule type" value="Genomic_DNA"/>
</dbReference>
<evidence type="ECO:0000256" key="1">
    <source>
        <dbReference type="ARBA" id="ARBA00001917"/>
    </source>
</evidence>
<dbReference type="RefSeq" id="WP_092153317.1">
    <property type="nucleotide sequence ID" value="NZ_FNBX01000006.1"/>
</dbReference>
<comment type="similarity">
    <text evidence="2">Belongs to the nitroreductase family.</text>
</comment>
<accession>A0A1G7LH16</accession>
<comment type="cofactor">
    <cofactor evidence="1">
        <name>FMN</name>
        <dbReference type="ChEBI" id="CHEBI:58210"/>
    </cofactor>
</comment>
<evidence type="ECO:0000256" key="4">
    <source>
        <dbReference type="ARBA" id="ARBA00022643"/>
    </source>
</evidence>
<gene>
    <name evidence="7" type="ORF">SAMN05192586_10672</name>
</gene>
<sequence>MDVLEAIFTRRSIRKFTPEAVSEADVATLLKAAMCAPSSHNSRSWHFVVVRDQAQRQGIAQRHPYAKMAAEAPVVIIVCANPAEAKEAGFWQQDCAAALENILLAARGLNLGTVWCGMYPFEDRVRPIRELLQVPEAVNILGLVVVGHPAQPFKEADRFDPAKVHHDRW</sequence>
<evidence type="ECO:0000256" key="2">
    <source>
        <dbReference type="ARBA" id="ARBA00007118"/>
    </source>
</evidence>
<dbReference type="AlphaFoldDB" id="A0A1G7LH16"/>
<evidence type="ECO:0000256" key="5">
    <source>
        <dbReference type="ARBA" id="ARBA00023002"/>
    </source>
</evidence>
<dbReference type="PANTHER" id="PTHR43673:SF2">
    <property type="entry name" value="NITROREDUCTASE"/>
    <property type="match status" value="1"/>
</dbReference>
<evidence type="ECO:0000313" key="7">
    <source>
        <dbReference type="EMBL" id="SDF48721.1"/>
    </source>
</evidence>
<dbReference type="PANTHER" id="PTHR43673">
    <property type="entry name" value="NAD(P)H NITROREDUCTASE YDGI-RELATED"/>
    <property type="match status" value="1"/>
</dbReference>
<organism evidence="7 8">
    <name type="scientific">Desulfovibrio legallii</name>
    <dbReference type="NCBI Taxonomy" id="571438"/>
    <lineage>
        <taxon>Bacteria</taxon>
        <taxon>Pseudomonadati</taxon>
        <taxon>Thermodesulfobacteriota</taxon>
        <taxon>Desulfovibrionia</taxon>
        <taxon>Desulfovibrionales</taxon>
        <taxon>Desulfovibrionaceae</taxon>
        <taxon>Desulfovibrio</taxon>
    </lineage>
</organism>
<dbReference type="Proteomes" id="UP000199355">
    <property type="component" value="Unassembled WGS sequence"/>
</dbReference>
<keyword evidence="5" id="KW-0560">Oxidoreductase</keyword>
<evidence type="ECO:0000259" key="6">
    <source>
        <dbReference type="Pfam" id="PF00881"/>
    </source>
</evidence>
<dbReference type="Gene3D" id="3.40.109.10">
    <property type="entry name" value="NADH Oxidase"/>
    <property type="match status" value="1"/>
</dbReference>
<proteinExistence type="inferred from homology"/>
<feature type="domain" description="Nitroreductase" evidence="6">
    <location>
        <begin position="64"/>
        <end position="148"/>
    </location>
</feature>
<dbReference type="GO" id="GO:0016491">
    <property type="term" value="F:oxidoreductase activity"/>
    <property type="evidence" value="ECO:0007669"/>
    <property type="project" value="UniProtKB-KW"/>
</dbReference>
<dbReference type="STRING" id="571438.SAMN05192586_10672"/>
<protein>
    <submittedName>
        <fullName evidence="7">Nitroreductase</fullName>
    </submittedName>
</protein>
<keyword evidence="3" id="KW-0285">Flavoprotein</keyword>
<dbReference type="SUPFAM" id="SSF55469">
    <property type="entry name" value="FMN-dependent nitroreductase-like"/>
    <property type="match status" value="1"/>
</dbReference>
<keyword evidence="4" id="KW-0288">FMN</keyword>
<reference evidence="8" key="1">
    <citation type="submission" date="2016-10" db="EMBL/GenBank/DDBJ databases">
        <authorList>
            <person name="Varghese N."/>
            <person name="Submissions S."/>
        </authorList>
    </citation>
    <scope>NUCLEOTIDE SEQUENCE [LARGE SCALE GENOMIC DNA]</scope>
    <source>
        <strain evidence="8">KHC7</strain>
    </source>
</reference>
<dbReference type="InterPro" id="IPR000415">
    <property type="entry name" value="Nitroreductase-like"/>
</dbReference>
<name>A0A1G7LH16_9BACT</name>
<evidence type="ECO:0000313" key="8">
    <source>
        <dbReference type="Proteomes" id="UP000199355"/>
    </source>
</evidence>
<feature type="domain" description="Nitroreductase" evidence="6">
    <location>
        <begin position="8"/>
        <end position="61"/>
    </location>
</feature>